<reference evidence="3" key="1">
    <citation type="submission" date="2023-10" db="EMBL/GenBank/DDBJ databases">
        <authorList>
            <person name="Chen Y."/>
            <person name="Shah S."/>
            <person name="Dougan E. K."/>
            <person name="Thang M."/>
            <person name="Chan C."/>
        </authorList>
    </citation>
    <scope>NUCLEOTIDE SEQUENCE [LARGE SCALE GENOMIC DNA]</scope>
</reference>
<evidence type="ECO:0000256" key="1">
    <source>
        <dbReference type="SAM" id="MobiDB-lite"/>
    </source>
</evidence>
<evidence type="ECO:0000313" key="4">
    <source>
        <dbReference type="Proteomes" id="UP001189429"/>
    </source>
</evidence>
<organism evidence="3 4">
    <name type="scientific">Prorocentrum cordatum</name>
    <dbReference type="NCBI Taxonomy" id="2364126"/>
    <lineage>
        <taxon>Eukaryota</taxon>
        <taxon>Sar</taxon>
        <taxon>Alveolata</taxon>
        <taxon>Dinophyceae</taxon>
        <taxon>Prorocentrales</taxon>
        <taxon>Prorocentraceae</taxon>
        <taxon>Prorocentrum</taxon>
    </lineage>
</organism>
<sequence>MLSTGAQWLENIGQPNPASASDVRAARVNTKGVTRPREEKGEAEGKDSKDAEGEGSVSKQLQTAIARLALQHEEDLRGLARDDNFAIMTSEGARGGRGAGAEGGAFRGNPLGKKPGAYLERLLVAAMGIRVEQAVEQVEQAAEQGLGPISTKQALEQLAAWGEKACTKEAVIQATRRLFIEAKESPDSDVECAKWIFAMKAGGQGVDAVLAIAGDGPAKAGRSIGGRALALFAALRASRPAARAAFAAAPRRGLRAVAGPLRADAALGRPLTTRKATREELVLQNAAKFAESGAQVSPLREGDLLLNTAVFLVFSVPFLYASWEFWRRIAFGQEFGTGDDRIVFAKFEDQGSPGAEGAAPPMKPRPIGRKGKVTIGPDMDSNRGRQTLSSDALAFAYFLQIGALIFAILAGYVVLQAFADMYMRG</sequence>
<protein>
    <submittedName>
        <fullName evidence="3">Uncharacterized protein</fullName>
    </submittedName>
</protein>
<keyword evidence="4" id="KW-1185">Reference proteome</keyword>
<feature type="compositionally biased region" description="Basic and acidic residues" evidence="1">
    <location>
        <begin position="35"/>
        <end position="52"/>
    </location>
</feature>
<evidence type="ECO:0000313" key="3">
    <source>
        <dbReference type="EMBL" id="CAK0890793.1"/>
    </source>
</evidence>
<keyword evidence="2" id="KW-0812">Transmembrane</keyword>
<keyword evidence="2" id="KW-0472">Membrane</keyword>
<feature type="region of interest" description="Disordered" evidence="1">
    <location>
        <begin position="1"/>
        <end position="58"/>
    </location>
</feature>
<name>A0ABN9WVC9_9DINO</name>
<proteinExistence type="predicted"/>
<comment type="caution">
    <text evidence="3">The sequence shown here is derived from an EMBL/GenBank/DDBJ whole genome shotgun (WGS) entry which is preliminary data.</text>
</comment>
<keyword evidence="2" id="KW-1133">Transmembrane helix</keyword>
<evidence type="ECO:0000256" key="2">
    <source>
        <dbReference type="SAM" id="Phobius"/>
    </source>
</evidence>
<dbReference type="Proteomes" id="UP001189429">
    <property type="component" value="Unassembled WGS sequence"/>
</dbReference>
<dbReference type="EMBL" id="CAUYUJ010019392">
    <property type="protein sequence ID" value="CAK0890793.1"/>
    <property type="molecule type" value="Genomic_DNA"/>
</dbReference>
<accession>A0ABN9WVC9</accession>
<gene>
    <name evidence="3" type="ORF">PCOR1329_LOCUS70896</name>
</gene>
<feature type="transmembrane region" description="Helical" evidence="2">
    <location>
        <begin position="304"/>
        <end position="323"/>
    </location>
</feature>
<feature type="transmembrane region" description="Helical" evidence="2">
    <location>
        <begin position="392"/>
        <end position="415"/>
    </location>
</feature>